<evidence type="ECO:0000313" key="3">
    <source>
        <dbReference type="EMBL" id="OGG76074.1"/>
    </source>
</evidence>
<comment type="caution">
    <text evidence="3">The sequence shown here is derived from an EMBL/GenBank/DDBJ whole genome shotgun (WGS) entry which is preliminary data.</text>
</comment>
<evidence type="ECO:0000256" key="1">
    <source>
        <dbReference type="SAM" id="MobiDB-lite"/>
    </source>
</evidence>
<sequence length="653" mass="69448">MQTQRVPDSDNEHEKIEQLQRAMYSRSISPHLKDKERRRLSDTPQSVGNDWRRPEPKAVSLMAAPKTLGWSRALVRLVLFASVLFFLGATGFFAYYFTFGGGSLPASPLNIDISVAGPLNISGGEPAGLQIAVTNRNQVSLELADLIVTYPKGTRSPVDVSRELPSQRKTLGFIEPGGRRQGTVSAVFAGKEGESAVVKVELEYRLQGSSAIFVASSDYQITFSSSPLSLSIEGNSETISGQNTVLTITVTSNAATPISDVLLSVGYPFGFAFSSATPFPVRPGVWELGSFEPGERKTMVLRGVLSGESGDERVFRFSVGTRAKPSDTEISATLDEETHRMFVSRPFLSLSLSINGNSGDGVVISPGDNVAVAITYVNNLLTQITDAVIVARLSGFPIDGASVISLDGFYRSSDSAMLWDKSTTNGTLGVIPSGARGKVAFTFRVPDSKTLSRIQDPRLALTVNASGKRLSESGVPENLQASATQSIRVASDLSLLAQGVYYANPFGSTGPMPPVAERETTYAVVFTVTNTTNAISGATLTATLPAYVRWTKGYSPSSEQITFNSLDGVITWNMGNIVPGVGVGGVPARQAAISIGFTPSTSQVGQQPILLRDISVRGVDVSTGATISKTARDVTTNISSDPDFSQVNATVVK</sequence>
<protein>
    <recommendedName>
        <fullName evidence="5">DUF11 domain-containing protein</fullName>
    </recommendedName>
</protein>
<feature type="transmembrane region" description="Helical" evidence="2">
    <location>
        <begin position="74"/>
        <end position="97"/>
    </location>
</feature>
<dbReference type="STRING" id="1798507.A3A34_00540"/>
<evidence type="ECO:0000256" key="2">
    <source>
        <dbReference type="SAM" id="Phobius"/>
    </source>
</evidence>
<evidence type="ECO:0008006" key="5">
    <source>
        <dbReference type="Google" id="ProtNLM"/>
    </source>
</evidence>
<evidence type="ECO:0000313" key="4">
    <source>
        <dbReference type="Proteomes" id="UP000178587"/>
    </source>
</evidence>
<dbReference type="EMBL" id="MFLU01000004">
    <property type="protein sequence ID" value="OGG76074.1"/>
    <property type="molecule type" value="Genomic_DNA"/>
</dbReference>
<dbReference type="Proteomes" id="UP000178587">
    <property type="component" value="Unassembled WGS sequence"/>
</dbReference>
<organism evidence="3 4">
    <name type="scientific">Candidatus Kaiserbacteria bacterium RIFCSPLOWO2_01_FULL_50_24</name>
    <dbReference type="NCBI Taxonomy" id="1798507"/>
    <lineage>
        <taxon>Bacteria</taxon>
        <taxon>Candidatus Kaiseribacteriota</taxon>
    </lineage>
</organism>
<proteinExistence type="predicted"/>
<feature type="compositionally biased region" description="Basic and acidic residues" evidence="1">
    <location>
        <begin position="31"/>
        <end position="41"/>
    </location>
</feature>
<name>A0A1F6ER21_9BACT</name>
<keyword evidence="2" id="KW-0812">Transmembrane</keyword>
<keyword evidence="2" id="KW-0472">Membrane</keyword>
<accession>A0A1F6ER21</accession>
<dbReference type="AlphaFoldDB" id="A0A1F6ER21"/>
<gene>
    <name evidence="3" type="ORF">A3A34_00540</name>
</gene>
<feature type="region of interest" description="Disordered" evidence="1">
    <location>
        <begin position="1"/>
        <end position="52"/>
    </location>
</feature>
<feature type="compositionally biased region" description="Basic and acidic residues" evidence="1">
    <location>
        <begin position="7"/>
        <end position="18"/>
    </location>
</feature>
<keyword evidence="2" id="KW-1133">Transmembrane helix</keyword>
<reference evidence="3 4" key="1">
    <citation type="journal article" date="2016" name="Nat. Commun.">
        <title>Thousands of microbial genomes shed light on interconnected biogeochemical processes in an aquifer system.</title>
        <authorList>
            <person name="Anantharaman K."/>
            <person name="Brown C.T."/>
            <person name="Hug L.A."/>
            <person name="Sharon I."/>
            <person name="Castelle C.J."/>
            <person name="Probst A.J."/>
            <person name="Thomas B.C."/>
            <person name="Singh A."/>
            <person name="Wilkins M.J."/>
            <person name="Karaoz U."/>
            <person name="Brodie E.L."/>
            <person name="Williams K.H."/>
            <person name="Hubbard S.S."/>
            <person name="Banfield J.F."/>
        </authorList>
    </citation>
    <scope>NUCLEOTIDE SEQUENCE [LARGE SCALE GENOMIC DNA]</scope>
</reference>